<evidence type="ECO:0000256" key="8">
    <source>
        <dbReference type="ARBA" id="ARBA00023014"/>
    </source>
</evidence>
<dbReference type="NCBIfam" id="TIGR02166">
    <property type="entry name" value="dmsA_ynfE"/>
    <property type="match status" value="1"/>
</dbReference>
<comment type="cofactor">
    <cofactor evidence="1">
        <name>Mo-bis(molybdopterin guanine dinucleotide)</name>
        <dbReference type="ChEBI" id="CHEBI:60539"/>
    </cofactor>
</comment>
<dbReference type="PROSITE" id="PS51257">
    <property type="entry name" value="PROKAR_LIPOPROTEIN"/>
    <property type="match status" value="1"/>
</dbReference>
<keyword evidence="4" id="KW-0479">Metal-binding</keyword>
<keyword evidence="8" id="KW-0411">Iron-sulfur</keyword>
<dbReference type="InterPro" id="IPR006963">
    <property type="entry name" value="Mopterin_OxRdtase_4Fe-4S_dom"/>
</dbReference>
<dbReference type="SUPFAM" id="SSF53706">
    <property type="entry name" value="Formate dehydrogenase/DMSO reductase, domains 1-3"/>
    <property type="match status" value="1"/>
</dbReference>
<feature type="domain" description="4Fe-4S Mo/W bis-MGD-type" evidence="9">
    <location>
        <begin position="40"/>
        <end position="101"/>
    </location>
</feature>
<dbReference type="InterPro" id="IPR006656">
    <property type="entry name" value="Mopterin_OxRdtase"/>
</dbReference>
<dbReference type="InterPro" id="IPR006657">
    <property type="entry name" value="MoPterin_dinucl-bd_dom"/>
</dbReference>
<comment type="similarity">
    <text evidence="2">Belongs to the prokaryotic molybdopterin-containing oxidoreductase family.</text>
</comment>
<dbReference type="PROSITE" id="PS51669">
    <property type="entry name" value="4FE4S_MOW_BIS_MGD"/>
    <property type="match status" value="1"/>
</dbReference>
<dbReference type="SMART" id="SM00926">
    <property type="entry name" value="Molybdop_Fe4S4"/>
    <property type="match status" value="1"/>
</dbReference>
<evidence type="ECO:0000313" key="11">
    <source>
        <dbReference type="Proteomes" id="UP001163714"/>
    </source>
</evidence>
<dbReference type="Pfam" id="PF00384">
    <property type="entry name" value="Molybdopterin"/>
    <property type="match status" value="1"/>
</dbReference>
<dbReference type="PROSITE" id="PS00932">
    <property type="entry name" value="MOLYBDOPTERIN_PROK_3"/>
    <property type="match status" value="1"/>
</dbReference>
<dbReference type="Gene3D" id="2.20.25.90">
    <property type="entry name" value="ADC-like domains"/>
    <property type="match status" value="1"/>
</dbReference>
<reference evidence="10" key="1">
    <citation type="submission" date="2022-10" db="EMBL/GenBank/DDBJ databases">
        <title>Shewanella flava sp. nov, isolated from the estuary of the Fenhe River into the Yellow River.</title>
        <authorList>
            <person name="Li Y."/>
        </authorList>
    </citation>
    <scope>NUCLEOTIDE SEQUENCE</scope>
    <source>
        <strain evidence="10">FYR11-62</strain>
    </source>
</reference>
<evidence type="ECO:0000256" key="6">
    <source>
        <dbReference type="ARBA" id="ARBA00023002"/>
    </source>
</evidence>
<keyword evidence="6" id="KW-0560">Oxidoreductase</keyword>
<dbReference type="InterPro" id="IPR050612">
    <property type="entry name" value="Prok_Mopterin_Oxidored"/>
</dbReference>
<evidence type="ECO:0000256" key="1">
    <source>
        <dbReference type="ARBA" id="ARBA00001942"/>
    </source>
</evidence>
<dbReference type="SUPFAM" id="SSF50692">
    <property type="entry name" value="ADC-like"/>
    <property type="match status" value="1"/>
</dbReference>
<keyword evidence="5" id="KW-0732">Signal</keyword>
<dbReference type="Gene3D" id="2.40.40.20">
    <property type="match status" value="1"/>
</dbReference>
<protein>
    <submittedName>
        <fullName evidence="10">Molybdopterin-dependent oxidoreductase</fullName>
    </submittedName>
</protein>
<keyword evidence="3" id="KW-0500">Molybdenum</keyword>
<comment type="caution">
    <text evidence="10">The sequence shown here is derived from an EMBL/GenBank/DDBJ whole genome shotgun (WGS) entry which is preliminary data.</text>
</comment>
<evidence type="ECO:0000259" key="9">
    <source>
        <dbReference type="PROSITE" id="PS51669"/>
    </source>
</evidence>
<dbReference type="Proteomes" id="UP001163714">
    <property type="component" value="Unassembled WGS sequence"/>
</dbReference>
<dbReference type="Gene3D" id="3.40.50.740">
    <property type="match status" value="2"/>
</dbReference>
<dbReference type="PANTHER" id="PTHR43742:SF3">
    <property type="entry name" value="DIMETHYL SULFOXIDE REDUCTASE DMSA"/>
    <property type="match status" value="1"/>
</dbReference>
<evidence type="ECO:0000256" key="3">
    <source>
        <dbReference type="ARBA" id="ARBA00022505"/>
    </source>
</evidence>
<sequence length="799" mass="87486">MERRSFLKASAALGCAATITGCKTSSDEPNKVPEVPPVGEKVDWSCCTCNCGHNCPLKVITVDGKITRIETDDVGGDEFGTHQVRACLKGRSSRKKVYSPDRLNRPMKRVGPRGHASSFIECSWDEAFNTIAENLQKVYNEAGPSAVYPHYGTGRLYARYSGGDWRWAGQWGAKLLCEMGGYLSHYGTYSSSQQLAAMYYTYGTITSSTYTEMLHSDLVVAFGFNPAETRMSGGGGTYDWSTCTQGKKVIMIDPRYSDSALGKEDKWLAIRPGTDAALCEALAYEIIRQGKADKAFLDKYCIGYDSDTLPASAKPNSDYKSHILGLGEDGIAKTPEWAAKITGIASNEIVALAQDLMNASTPFICQGLGPQRHAIGEQTVRSIVILPLLLGKIGISGTNSGIWPSHGRSSISLSPKGDNPYSGSISFFTWSDAIVRGVDFTPEKDGLKGVEKLDSNIRFIWNYAGNALINQHSDSFGTHEILASREADELFILVHDVFMTPSAKYADILLPDLTDLEHTDISAFGGTNQETVIPMTTSVNSPVDAKGCFEVTYEIAKRLGLEGAVFEGKNYDQWLDELYKRDQANNAKLPDYKDLVEGGLYKIPNPDFKNVAFSSFFADPEANKLSTPSGKVEIYSETLAAMSTQWELPEGDLIPAIPMYHKTWESYEDTETREQFPLQLIGHHTKSRTHSSFHNIKWLTEAVEDAVWINPKDAAERGITDGAKVEISNDRGSVIIAAKVTPLIMPGVTSLAQGAWLNSDNLSTKVDTGGNVNALTKYHPTPIGKCNPQHTNLVEIRLA</sequence>
<dbReference type="InterPro" id="IPR011888">
    <property type="entry name" value="Anaer_DMSO_reductase"/>
</dbReference>
<accession>A0ABT3IA21</accession>
<evidence type="ECO:0000256" key="2">
    <source>
        <dbReference type="ARBA" id="ARBA00010312"/>
    </source>
</evidence>
<evidence type="ECO:0000256" key="7">
    <source>
        <dbReference type="ARBA" id="ARBA00023004"/>
    </source>
</evidence>
<name>A0ABT3IA21_9GAMM</name>
<dbReference type="InterPro" id="IPR009010">
    <property type="entry name" value="Asp_de-COase-like_dom_sf"/>
</dbReference>
<dbReference type="EMBL" id="JAPDMX010000025">
    <property type="protein sequence ID" value="MCW3172906.1"/>
    <property type="molecule type" value="Genomic_DNA"/>
</dbReference>
<dbReference type="Pfam" id="PF04879">
    <property type="entry name" value="Molybdop_Fe4S4"/>
    <property type="match status" value="1"/>
</dbReference>
<dbReference type="InterPro" id="IPR019546">
    <property type="entry name" value="TAT_signal_bac_arc"/>
</dbReference>
<dbReference type="Pfam" id="PF01568">
    <property type="entry name" value="Molydop_binding"/>
    <property type="match status" value="1"/>
</dbReference>
<dbReference type="NCBIfam" id="TIGR01409">
    <property type="entry name" value="TAT_signal_seq"/>
    <property type="match status" value="1"/>
</dbReference>
<dbReference type="RefSeq" id="WP_264726427.1">
    <property type="nucleotide sequence ID" value="NZ_JAPDMX010000025.1"/>
</dbReference>
<organism evidence="10 11">
    <name type="scientific">Shewanella subflava</name>
    <dbReference type="NCBI Taxonomy" id="2986476"/>
    <lineage>
        <taxon>Bacteria</taxon>
        <taxon>Pseudomonadati</taxon>
        <taxon>Pseudomonadota</taxon>
        <taxon>Gammaproteobacteria</taxon>
        <taxon>Alteromonadales</taxon>
        <taxon>Shewanellaceae</taxon>
        <taxon>Shewanella</taxon>
    </lineage>
</organism>
<evidence type="ECO:0000256" key="5">
    <source>
        <dbReference type="ARBA" id="ARBA00022729"/>
    </source>
</evidence>
<evidence type="ECO:0000313" key="10">
    <source>
        <dbReference type="EMBL" id="MCW3172906.1"/>
    </source>
</evidence>
<dbReference type="InterPro" id="IPR006655">
    <property type="entry name" value="Mopterin_OxRdtase_prok_CS"/>
</dbReference>
<dbReference type="Gene3D" id="3.40.228.10">
    <property type="entry name" value="Dimethylsulfoxide Reductase, domain 2"/>
    <property type="match status" value="1"/>
</dbReference>
<proteinExistence type="inferred from homology"/>
<dbReference type="PANTHER" id="PTHR43742">
    <property type="entry name" value="TRIMETHYLAMINE-N-OXIDE REDUCTASE"/>
    <property type="match status" value="1"/>
</dbReference>
<keyword evidence="11" id="KW-1185">Reference proteome</keyword>
<gene>
    <name evidence="10" type="ORF">OHT75_10485</name>
</gene>
<evidence type="ECO:0000256" key="4">
    <source>
        <dbReference type="ARBA" id="ARBA00022723"/>
    </source>
</evidence>
<keyword evidence="7" id="KW-0408">Iron</keyword>